<evidence type="ECO:0000256" key="2">
    <source>
        <dbReference type="SAM" id="Phobius"/>
    </source>
</evidence>
<feature type="region of interest" description="Disordered" evidence="1">
    <location>
        <begin position="1"/>
        <end position="25"/>
    </location>
</feature>
<keyword evidence="2" id="KW-0472">Membrane</keyword>
<keyword evidence="4" id="KW-1185">Reference proteome</keyword>
<keyword evidence="2" id="KW-0812">Transmembrane</keyword>
<reference evidence="4" key="1">
    <citation type="submission" date="2016-10" db="EMBL/GenBank/DDBJ databases">
        <authorList>
            <person name="Varghese N."/>
            <person name="Submissions S."/>
        </authorList>
    </citation>
    <scope>NUCLEOTIDE SEQUENCE [LARGE SCALE GENOMIC DNA]</scope>
    <source>
        <strain evidence="4">DSM 1565</strain>
    </source>
</reference>
<feature type="transmembrane region" description="Helical" evidence="2">
    <location>
        <begin position="41"/>
        <end position="60"/>
    </location>
</feature>
<evidence type="ECO:0008006" key="5">
    <source>
        <dbReference type="Google" id="ProtNLM"/>
    </source>
</evidence>
<protein>
    <recommendedName>
        <fullName evidence="5">Aa3 type cytochrome c oxidase subunit IV</fullName>
    </recommendedName>
</protein>
<sequence>MADSALGILQREGEQRGASGHVPDTQDFDEHVRFYRSALRIARMFLAFMAVLLLGMYFFLVR</sequence>
<name>A0A1I7N4Q3_9HYPH</name>
<dbReference type="OrthoDB" id="9859621at2"/>
<evidence type="ECO:0000313" key="3">
    <source>
        <dbReference type="EMBL" id="SFV29645.1"/>
    </source>
</evidence>
<keyword evidence="2" id="KW-1133">Transmembrane helix</keyword>
<accession>A0A1I7N4Q3</accession>
<evidence type="ECO:0000313" key="4">
    <source>
        <dbReference type="Proteomes" id="UP000199423"/>
    </source>
</evidence>
<proteinExistence type="predicted"/>
<gene>
    <name evidence="3" type="ORF">SAMN04488557_1300</name>
</gene>
<organism evidence="3 4">
    <name type="scientific">Hyphomicrobium facile</name>
    <dbReference type="NCBI Taxonomy" id="51670"/>
    <lineage>
        <taxon>Bacteria</taxon>
        <taxon>Pseudomonadati</taxon>
        <taxon>Pseudomonadota</taxon>
        <taxon>Alphaproteobacteria</taxon>
        <taxon>Hyphomicrobiales</taxon>
        <taxon>Hyphomicrobiaceae</taxon>
        <taxon>Hyphomicrobium</taxon>
    </lineage>
</organism>
<dbReference type="STRING" id="51670.SAMN04488557_1300"/>
<evidence type="ECO:0000256" key="1">
    <source>
        <dbReference type="SAM" id="MobiDB-lite"/>
    </source>
</evidence>
<dbReference type="EMBL" id="FPCH01000001">
    <property type="protein sequence ID" value="SFV29645.1"/>
    <property type="molecule type" value="Genomic_DNA"/>
</dbReference>
<dbReference type="AlphaFoldDB" id="A0A1I7N4Q3"/>
<dbReference type="Proteomes" id="UP000199423">
    <property type="component" value="Unassembled WGS sequence"/>
</dbReference>
<dbReference type="RefSeq" id="WP_092865686.1">
    <property type="nucleotide sequence ID" value="NZ_FPCH01000001.1"/>
</dbReference>